<dbReference type="PANTHER" id="PTHR30069:SF28">
    <property type="entry name" value="TONB-DEPENDENT RECEPTOR YNCD-RELATED"/>
    <property type="match status" value="1"/>
</dbReference>
<name>M2ZSC9_9PROT</name>
<keyword evidence="13" id="KW-0675">Receptor</keyword>
<dbReference type="Gene3D" id="2.40.170.20">
    <property type="entry name" value="TonB-dependent receptor, beta-barrel domain"/>
    <property type="match status" value="1"/>
</dbReference>
<dbReference type="Pfam" id="PF00593">
    <property type="entry name" value="TonB_dep_Rec_b-barrel"/>
    <property type="match status" value="1"/>
</dbReference>
<keyword evidence="4 8" id="KW-0812">Transmembrane</keyword>
<dbReference type="EMBL" id="AONQ01000020">
    <property type="protein sequence ID" value="EME70252.1"/>
    <property type="molecule type" value="Genomic_DNA"/>
</dbReference>
<dbReference type="PATRIC" id="fig|1244869.3.peg.1888"/>
<dbReference type="InterPro" id="IPR000531">
    <property type="entry name" value="Beta-barrel_TonB"/>
</dbReference>
<evidence type="ECO:0000313" key="13">
    <source>
        <dbReference type="EMBL" id="EME70252.1"/>
    </source>
</evidence>
<proteinExistence type="inferred from homology"/>
<dbReference type="PANTHER" id="PTHR30069">
    <property type="entry name" value="TONB-DEPENDENT OUTER MEMBRANE RECEPTOR"/>
    <property type="match status" value="1"/>
</dbReference>
<evidence type="ECO:0000256" key="9">
    <source>
        <dbReference type="RuleBase" id="RU003357"/>
    </source>
</evidence>
<dbReference type="Gene3D" id="2.170.130.10">
    <property type="entry name" value="TonB-dependent receptor, plug domain"/>
    <property type="match status" value="1"/>
</dbReference>
<comment type="similarity">
    <text evidence="8 9">Belongs to the TonB-dependent receptor family.</text>
</comment>
<evidence type="ECO:0000256" key="8">
    <source>
        <dbReference type="PROSITE-ProRule" id="PRU01360"/>
    </source>
</evidence>
<accession>M2ZSC9</accession>
<dbReference type="OrthoDB" id="9760620at2"/>
<dbReference type="InterPro" id="IPR037066">
    <property type="entry name" value="Plug_dom_sf"/>
</dbReference>
<dbReference type="GO" id="GO:0009279">
    <property type="term" value="C:cell outer membrane"/>
    <property type="evidence" value="ECO:0007669"/>
    <property type="project" value="UniProtKB-SubCell"/>
</dbReference>
<keyword evidence="10" id="KW-0732">Signal</keyword>
<dbReference type="Proteomes" id="UP000011744">
    <property type="component" value="Unassembled WGS sequence"/>
</dbReference>
<dbReference type="InterPro" id="IPR006311">
    <property type="entry name" value="TAT_signal"/>
</dbReference>
<evidence type="ECO:0000313" key="14">
    <source>
        <dbReference type="Proteomes" id="UP000011744"/>
    </source>
</evidence>
<evidence type="ECO:0000256" key="7">
    <source>
        <dbReference type="ARBA" id="ARBA00023237"/>
    </source>
</evidence>
<organism evidence="13 14">
    <name type="scientific">Paramagnetospirillum caucaseum</name>
    <dbReference type="NCBI Taxonomy" id="1244869"/>
    <lineage>
        <taxon>Bacteria</taxon>
        <taxon>Pseudomonadati</taxon>
        <taxon>Pseudomonadota</taxon>
        <taxon>Alphaproteobacteria</taxon>
        <taxon>Rhodospirillales</taxon>
        <taxon>Magnetospirillaceae</taxon>
        <taxon>Paramagnetospirillum</taxon>
    </lineage>
</organism>
<dbReference type="InterPro" id="IPR039426">
    <property type="entry name" value="TonB-dep_rcpt-like"/>
</dbReference>
<feature type="domain" description="TonB-dependent receptor-like beta-barrel" evidence="11">
    <location>
        <begin position="211"/>
        <end position="657"/>
    </location>
</feature>
<dbReference type="PROSITE" id="PS52016">
    <property type="entry name" value="TONB_DEPENDENT_REC_3"/>
    <property type="match status" value="1"/>
</dbReference>
<keyword evidence="2 8" id="KW-0813">Transport</keyword>
<dbReference type="InterPro" id="IPR036942">
    <property type="entry name" value="Beta-barrel_TonB_sf"/>
</dbReference>
<keyword evidence="7 8" id="KW-0998">Cell outer membrane</keyword>
<dbReference type="Pfam" id="PF07715">
    <property type="entry name" value="Plug"/>
    <property type="match status" value="1"/>
</dbReference>
<evidence type="ECO:0000256" key="6">
    <source>
        <dbReference type="ARBA" id="ARBA00023136"/>
    </source>
</evidence>
<dbReference type="GO" id="GO:0015344">
    <property type="term" value="F:siderophore uptake transmembrane transporter activity"/>
    <property type="evidence" value="ECO:0007669"/>
    <property type="project" value="TreeGrafter"/>
</dbReference>
<sequence>MPAQFSRRALLCAGTALCSILALASNPAPAADDSGDITEVVVTDKLQKSKLNPNAAEAKAAIRETAGGVDSVSAEEFRDGRTQTVKDMLDFVPGVFAQAKWGEDSRLSIRGSGLAQSAHTRGVKLMQDGVPFNAADGFTDLQQIDPLSVEHVDVWKGGNALRYGAAMLGGAINMTSFTGHTASPAQARLELGSFGYRRAQISSGMALGAWDYYISPTRLQSGGYRNHSGTDSNRLTANTGYRFANGAETRIYVNLNDIRQELNSSLTMAQFRANPKMAGDNRNFSNNTKRDIQSMRFGNKTAFQVADWEMEAGIYGAYKNLFHPLTTTVIDQVSEDMGTFVRGTHEHSLFGLRNQLTLGGNYAWGHTDAKTFGIINGTRGTLTGKSQQQAQNIEFYGEDRLYLTPAVSLIAAGQGLIADRNATDQFLSNGNSSGYRTFTAFNPKVGAMWQPSPDLQVFGNLSRAVEPPIISDLNPSGLTGNFAPLDPQESVTLELGTRGNHKGWGWDAVAYRSWMKHELQRFTLSDNNTYTVNADRTIHQGVELGLSVPLAQGLFTGSDSEKLVWRNSYTLNHFTFDGDRQYGDNELPGVPLHYYRGEVRYTHPSGAYFGPNLEWAPQSYHIDNANTARTIGYHLWGVKTGWDVNEHLSIFADARNLADRAYIAQVNVLPTMGTSGTISPGEGRAVYMGVNVKW</sequence>
<feature type="chain" id="PRO_5004030817" evidence="10">
    <location>
        <begin position="31"/>
        <end position="694"/>
    </location>
</feature>
<evidence type="ECO:0000256" key="3">
    <source>
        <dbReference type="ARBA" id="ARBA00022452"/>
    </source>
</evidence>
<dbReference type="STRING" id="1244869.H261_09342"/>
<keyword evidence="6 8" id="KW-0472">Membrane</keyword>
<dbReference type="RefSeq" id="WP_008616740.1">
    <property type="nucleotide sequence ID" value="NZ_AONQ01000020.1"/>
</dbReference>
<comment type="subcellular location">
    <subcellularLocation>
        <location evidence="1 8">Cell outer membrane</location>
        <topology evidence="1 8">Multi-pass membrane protein</topology>
    </subcellularLocation>
</comment>
<evidence type="ECO:0000256" key="1">
    <source>
        <dbReference type="ARBA" id="ARBA00004571"/>
    </source>
</evidence>
<keyword evidence="3 8" id="KW-1134">Transmembrane beta strand</keyword>
<dbReference type="SUPFAM" id="SSF56935">
    <property type="entry name" value="Porins"/>
    <property type="match status" value="1"/>
</dbReference>
<keyword evidence="14" id="KW-1185">Reference proteome</keyword>
<evidence type="ECO:0000256" key="2">
    <source>
        <dbReference type="ARBA" id="ARBA00022448"/>
    </source>
</evidence>
<evidence type="ECO:0000256" key="10">
    <source>
        <dbReference type="SAM" id="SignalP"/>
    </source>
</evidence>
<evidence type="ECO:0000256" key="5">
    <source>
        <dbReference type="ARBA" id="ARBA00023077"/>
    </source>
</evidence>
<protein>
    <submittedName>
        <fullName evidence="13">TonB-dependent receptor</fullName>
    </submittedName>
</protein>
<comment type="caution">
    <text evidence="13">The sequence shown here is derived from an EMBL/GenBank/DDBJ whole genome shotgun (WGS) entry which is preliminary data.</text>
</comment>
<dbReference type="CDD" id="cd01347">
    <property type="entry name" value="ligand_gated_channel"/>
    <property type="match status" value="1"/>
</dbReference>
<feature type="signal peptide" evidence="10">
    <location>
        <begin position="1"/>
        <end position="30"/>
    </location>
</feature>
<gene>
    <name evidence="13" type="ORF">H261_09342</name>
</gene>
<dbReference type="PROSITE" id="PS51318">
    <property type="entry name" value="TAT"/>
    <property type="match status" value="1"/>
</dbReference>
<keyword evidence="5 9" id="KW-0798">TonB box</keyword>
<evidence type="ECO:0000259" key="12">
    <source>
        <dbReference type="Pfam" id="PF07715"/>
    </source>
</evidence>
<dbReference type="GO" id="GO:0044718">
    <property type="term" value="P:siderophore transmembrane transport"/>
    <property type="evidence" value="ECO:0007669"/>
    <property type="project" value="TreeGrafter"/>
</dbReference>
<evidence type="ECO:0000256" key="4">
    <source>
        <dbReference type="ARBA" id="ARBA00022692"/>
    </source>
</evidence>
<dbReference type="AlphaFoldDB" id="M2ZSC9"/>
<dbReference type="eggNOG" id="COG4772">
    <property type="taxonomic scope" value="Bacteria"/>
</dbReference>
<reference evidence="13 14" key="1">
    <citation type="journal article" date="2014" name="Genome Announc.">
        <title>Draft Genome Sequence of Magnetospirillum sp. Strain SO-1, a Freshwater Magnetotactic Bacterium Isolated from the Ol'khovka River, Russia.</title>
        <authorList>
            <person name="Grouzdev D.S."/>
            <person name="Dziuba M.V."/>
            <person name="Sukhacheva M.S."/>
            <person name="Mardanov A.V."/>
            <person name="Beletskiy A.V."/>
            <person name="Kuznetsov B.B."/>
            <person name="Skryabin K.G."/>
        </authorList>
    </citation>
    <scope>NUCLEOTIDE SEQUENCE [LARGE SCALE GENOMIC DNA]</scope>
    <source>
        <strain evidence="13 14">SO-1</strain>
    </source>
</reference>
<dbReference type="InterPro" id="IPR012910">
    <property type="entry name" value="Plug_dom"/>
</dbReference>
<evidence type="ECO:0000259" key="11">
    <source>
        <dbReference type="Pfam" id="PF00593"/>
    </source>
</evidence>
<feature type="domain" description="TonB-dependent receptor plug" evidence="12">
    <location>
        <begin position="62"/>
        <end position="171"/>
    </location>
</feature>